<dbReference type="GO" id="GO:0003676">
    <property type="term" value="F:nucleic acid binding"/>
    <property type="evidence" value="ECO:0007669"/>
    <property type="project" value="InterPro"/>
</dbReference>
<dbReference type="Pfam" id="PF06634">
    <property type="entry name" value="DUF1156"/>
    <property type="match status" value="1"/>
</dbReference>
<dbReference type="EMBL" id="JAAGRQ010000046">
    <property type="protein sequence ID" value="NDY57382.1"/>
    <property type="molecule type" value="Genomic_DNA"/>
</dbReference>
<sequence length="978" mass="108703">MSKRLIESWLPIAALGEESVRERRSMTALPPTYYLHVWWARRPLIASRAAVLASLLPEDADHEMFMRVLGIHGDPVKTRIAIEKAKKTGEDLGLDPYGYSRAFSYLPSKPEMAWLRDETSKSVDGIPIVLDPTAGGGSIPFESLRLGFATMANDINPVAVLILKQTLEGPLNFGTAVLDDFNRISALFLKKAENKFEGIFPAEPFDAIVLGYLWARTITCPYCGGLVPLSPNWRLAPDGTGVRVLPQVGEGPSKPGRICQFEIVYKAAEHSEGTVTRGDAKCPFPDCGLVIPGDEIKTQAQAGDMGEQLYTVAYKKKIVTLTKTGKTREKWERGYRAPRPEDDVSAMVRAKLEEKLPEWEALDLVPTEAIPEGLKTEEPKRYGMNYWRDLFSPRQLLGHGTSVEVFRELLVEEQAKPGFSEITKAAFGYLALSLDKMLNYNSRMSVWMPTREVVANTFNRHDFAFCWSHSEMAPLIVGLGYDWAIEQTAKCVRELVALARPDAQGKKATTTNQLSLLGGETFTPPLVTVTCSSADSLFHVEDGSIDVVVMDPPYYDNVMYAELSDFFYIWLKRTAGYVYPELFRRTLTDKENEAVANPAKYKGQKGAKALASRDYRDRMAAIFAECRRVLKDDGIMTLMFTHKATGAWDALTKGLLEAGFVITASWPINTEAEGSLHIKDKSAANSTIFLVCRPRPDADAAGPVYWEDLEPKLASAVRERIASFQEAGIRGVDLYLSSFGPALEVFSRHWPVKRGQPRVQPQPKRNTQLALLEEPFDPYLTTPEDALDAARREVKQWRLGQIISTQRNKDFDPLTEWFILAWDAFGASQFPFDEALGLARVVGLDMDKDVIGTLAEKKASDVILWDSADRAQKGRLGSSDGSRAMIDALHHAANAARSRTLQAAKEMVEDNGLLKDPSFVAALEAALEVLPLPREFEGAKIIQTAEAPASDFEALEKLRRLAFTTLIPVLKRGDLPIE</sequence>
<evidence type="ECO:0000259" key="1">
    <source>
        <dbReference type="Pfam" id="PF06634"/>
    </source>
</evidence>
<dbReference type="Proteomes" id="UP000469724">
    <property type="component" value="Unassembled WGS sequence"/>
</dbReference>
<dbReference type="RefSeq" id="WP_163302425.1">
    <property type="nucleotide sequence ID" value="NZ_JAAGRQ010000046.1"/>
</dbReference>
<protein>
    <submittedName>
        <fullName evidence="2">DUF1156 domain-containing protein</fullName>
    </submittedName>
</protein>
<gene>
    <name evidence="2" type="ORF">G3N56_11580</name>
</gene>
<dbReference type="PROSITE" id="PS00092">
    <property type="entry name" value="N6_MTASE"/>
    <property type="match status" value="1"/>
</dbReference>
<evidence type="ECO:0000313" key="2">
    <source>
        <dbReference type="EMBL" id="NDY57382.1"/>
    </source>
</evidence>
<dbReference type="GO" id="GO:0008168">
    <property type="term" value="F:methyltransferase activity"/>
    <property type="evidence" value="ECO:0007669"/>
    <property type="project" value="InterPro"/>
</dbReference>
<keyword evidence="3" id="KW-1185">Reference proteome</keyword>
<dbReference type="GO" id="GO:0032259">
    <property type="term" value="P:methylation"/>
    <property type="evidence" value="ECO:0007669"/>
    <property type="project" value="InterPro"/>
</dbReference>
<dbReference type="Gene3D" id="3.40.50.150">
    <property type="entry name" value="Vaccinia Virus protein VP39"/>
    <property type="match status" value="1"/>
</dbReference>
<feature type="domain" description="DUF1156" evidence="1">
    <location>
        <begin position="9"/>
        <end position="59"/>
    </location>
</feature>
<dbReference type="SUPFAM" id="SSF53335">
    <property type="entry name" value="S-adenosyl-L-methionine-dependent methyltransferases"/>
    <property type="match status" value="2"/>
</dbReference>
<evidence type="ECO:0000313" key="3">
    <source>
        <dbReference type="Proteomes" id="UP000469724"/>
    </source>
</evidence>
<proteinExistence type="predicted"/>
<dbReference type="InterPro" id="IPR002052">
    <property type="entry name" value="DNA_methylase_N6_adenine_CS"/>
</dbReference>
<accession>A0A7K3NMF6</accession>
<name>A0A7K3NMF6_9BACT</name>
<dbReference type="InterPro" id="IPR029063">
    <property type="entry name" value="SAM-dependent_MTases_sf"/>
</dbReference>
<dbReference type="AlphaFoldDB" id="A0A7K3NMF6"/>
<reference evidence="2 3" key="1">
    <citation type="submission" date="2020-02" db="EMBL/GenBank/DDBJ databases">
        <title>Comparative genomics of sulfur disproportionating microorganisms.</title>
        <authorList>
            <person name="Ward L.M."/>
            <person name="Bertran E."/>
            <person name="Johnston D.T."/>
        </authorList>
    </citation>
    <scope>NUCLEOTIDE SEQUENCE [LARGE SCALE GENOMIC DNA]</scope>
    <source>
        <strain evidence="2 3">DSM 3696</strain>
    </source>
</reference>
<dbReference type="InterPro" id="IPR009537">
    <property type="entry name" value="DUF1156"/>
</dbReference>
<organism evidence="2 3">
    <name type="scientific">Desulfolutivibrio sulfodismutans</name>
    <dbReference type="NCBI Taxonomy" id="63561"/>
    <lineage>
        <taxon>Bacteria</taxon>
        <taxon>Pseudomonadati</taxon>
        <taxon>Thermodesulfobacteriota</taxon>
        <taxon>Desulfovibrionia</taxon>
        <taxon>Desulfovibrionales</taxon>
        <taxon>Desulfovibrionaceae</taxon>
        <taxon>Desulfolutivibrio</taxon>
    </lineage>
</organism>
<comment type="caution">
    <text evidence="2">The sequence shown here is derived from an EMBL/GenBank/DDBJ whole genome shotgun (WGS) entry which is preliminary data.</text>
</comment>